<dbReference type="Proteomes" id="UP000192247">
    <property type="component" value="Unassembled WGS sequence"/>
</dbReference>
<evidence type="ECO:0000256" key="6">
    <source>
        <dbReference type="ARBA" id="ARBA00022840"/>
    </source>
</evidence>
<evidence type="ECO:0000256" key="8">
    <source>
        <dbReference type="ARBA" id="ARBA00023136"/>
    </source>
</evidence>
<dbReference type="SUPFAM" id="SSF52540">
    <property type="entry name" value="P-loop containing nucleoside triphosphate hydrolases"/>
    <property type="match status" value="2"/>
</dbReference>
<evidence type="ECO:0000259" key="10">
    <source>
        <dbReference type="PROSITE" id="PS50893"/>
    </source>
</evidence>
<comment type="subcellular location">
    <subcellularLocation>
        <location evidence="1">Membrane</location>
        <topology evidence="1">Multi-pass membrane protein</topology>
    </subcellularLocation>
</comment>
<proteinExistence type="predicted"/>
<evidence type="ECO:0000313" key="12">
    <source>
        <dbReference type="Proteomes" id="UP000192247"/>
    </source>
</evidence>
<feature type="transmembrane region" description="Helical" evidence="9">
    <location>
        <begin position="561"/>
        <end position="588"/>
    </location>
</feature>
<dbReference type="GO" id="GO:0005319">
    <property type="term" value="F:lipid transporter activity"/>
    <property type="evidence" value="ECO:0007669"/>
    <property type="project" value="TreeGrafter"/>
</dbReference>
<evidence type="ECO:0000256" key="3">
    <source>
        <dbReference type="ARBA" id="ARBA00022692"/>
    </source>
</evidence>
<feature type="domain" description="ABC transporter" evidence="10">
    <location>
        <begin position="13"/>
        <end position="242"/>
    </location>
</feature>
<feature type="transmembrane region" description="Helical" evidence="9">
    <location>
        <begin position="609"/>
        <end position="632"/>
    </location>
</feature>
<dbReference type="Pfam" id="PF12698">
    <property type="entry name" value="ABC2_membrane_3"/>
    <property type="match status" value="1"/>
</dbReference>
<dbReference type="Gene3D" id="3.40.50.300">
    <property type="entry name" value="P-loop containing nucleotide triphosphate hydrolases"/>
    <property type="match status" value="2"/>
</dbReference>
<dbReference type="FunFam" id="3.40.50.300:FF:000298">
    <property type="entry name" value="ATP-binding cassette sub-family A member 12"/>
    <property type="match status" value="1"/>
</dbReference>
<dbReference type="InterPro" id="IPR026082">
    <property type="entry name" value="ABCA"/>
</dbReference>
<dbReference type="SMART" id="SM00382">
    <property type="entry name" value="AAA"/>
    <property type="match status" value="2"/>
</dbReference>
<organism evidence="11 12">
    <name type="scientific">Tropilaelaps mercedesae</name>
    <dbReference type="NCBI Taxonomy" id="418985"/>
    <lineage>
        <taxon>Eukaryota</taxon>
        <taxon>Metazoa</taxon>
        <taxon>Ecdysozoa</taxon>
        <taxon>Arthropoda</taxon>
        <taxon>Chelicerata</taxon>
        <taxon>Arachnida</taxon>
        <taxon>Acari</taxon>
        <taxon>Parasitiformes</taxon>
        <taxon>Mesostigmata</taxon>
        <taxon>Gamasina</taxon>
        <taxon>Dermanyssoidea</taxon>
        <taxon>Laelapidae</taxon>
        <taxon>Tropilaelaps</taxon>
    </lineage>
</organism>
<dbReference type="InterPro" id="IPR027417">
    <property type="entry name" value="P-loop_NTPase"/>
</dbReference>
<sequence>MVEKPPAKAKVMVRLWRITHSFGHFRAVNNLSLDLYSHQITMLLGHNGAGKTTTMNILTGLIAPQHGDVFINGYSVRSNTRKARESLGLCPQHNTLFDELTVVEHLVFFAMLKGAQRKRIKEEVHRLLSELDLMHKSHTLSKDLSGGMKRKLCLANAMVGGSQIVILDEPTAGMDPEARRSVWGLLQEERRYRTILMTTHYMEEADILGDRIAFLSKGRLLAAGSPMFLKKKFETGYNLRIGKQSLDAPVEQVVYTIQKVLSSSNGVNLDIDFGYEFVVNIGFPDYEALVELFRVLEDNKNVLGIQTIGISVTTMEDVFHKVGQFDETKLISGTFSREAESVKVSCEHKLVVADLHRGWLAFRREVRMIWYLALSPLFFSLLYCSSTNQGLKFDLQRSLTYSIANLIDLPLGFITKGEDEIVKKFGKLLQAEEVKVRVLPKGTDMPKYLLKLEADEGRRTLWYNGEPYHVGAAAMTLWQTALLSQATGNNNASVTVTNLPRATLQTPGDPLKVVIQIRTMSTVFLTFAVAYLVCHVVLIPIDERVSKAKLVQVMTGVPRTLYVTSNAIFDALTVIIAASLIVVMFILMDPLDAFVESQDSSTGLSVIQHCTIIPSFILGIVVSFIEIVAALVSGSFDWWVKASSIVPSFAATWAISSIHLNGISRQLCDSYQGAERITYCSVYPEMLKPCCQPCTGASRGLNTCFVPKSPFALDSRFGCGYEVISLMIIGSASWGLLFMMEMYYMRTVELIDNIKSQGARGLQTIFQKDNQAADGTVLFGPDDPDVQAERRQADHAISSNRLCDYALVVQRLVKYYGTFLAVNKLSFVVNKKECFGLLGVNGAGKSTTFGMLTGDIMMSAGNAFIRDIELRTNLEKFQKCIGYCPQENILIDKMTGTEMLELFCALRGVSSDQTQELISYIVHLTDLDMHAGTLTTKYSGGTKRKLCIALALVGNPPLLFLDEPTAGIDPGARRKIWGLLAGLQRNIGSAILLTSHSMEECEALCQRIAIMVGGSLRCIGSSQSLKTKYSQGFTVLVKLALDSPQIEKAVVNCMQSLFPSGCRLKQSYQARCEGLGKPMSKTRNAAEVSGRRHCFGGLSKVGFMMSMCQNMLWGTQLGNTTPTHLPSYHSEP</sequence>
<keyword evidence="8 9" id="KW-0472">Membrane</keyword>
<evidence type="ECO:0000256" key="9">
    <source>
        <dbReference type="SAM" id="Phobius"/>
    </source>
</evidence>
<dbReference type="Pfam" id="PF00005">
    <property type="entry name" value="ABC_tran"/>
    <property type="match status" value="2"/>
</dbReference>
<keyword evidence="6 11" id="KW-0067">ATP-binding</keyword>
<dbReference type="InParanoid" id="A0A1V9XDH9"/>
<name>A0A1V9XDH9_9ACAR</name>
<keyword evidence="7 9" id="KW-1133">Transmembrane helix</keyword>
<reference evidence="11 12" key="1">
    <citation type="journal article" date="2017" name="Gigascience">
        <title>Draft genome of the honey bee ectoparasitic mite, Tropilaelaps mercedesae, is shaped by the parasitic life history.</title>
        <authorList>
            <person name="Dong X."/>
            <person name="Armstrong S.D."/>
            <person name="Xia D."/>
            <person name="Makepeace B.L."/>
            <person name="Darby A.C."/>
            <person name="Kadowaki T."/>
        </authorList>
    </citation>
    <scope>NUCLEOTIDE SEQUENCE [LARGE SCALE GENOMIC DNA]</scope>
    <source>
        <strain evidence="11">Wuxi-XJTLU</strain>
    </source>
</reference>
<dbReference type="PROSITE" id="PS00211">
    <property type="entry name" value="ABC_TRANSPORTER_1"/>
    <property type="match status" value="1"/>
</dbReference>
<keyword evidence="5" id="KW-0547">Nucleotide-binding</keyword>
<dbReference type="InterPro" id="IPR003593">
    <property type="entry name" value="AAA+_ATPase"/>
</dbReference>
<dbReference type="InterPro" id="IPR003439">
    <property type="entry name" value="ABC_transporter-like_ATP-bd"/>
</dbReference>
<keyword evidence="3 9" id="KW-0812">Transmembrane</keyword>
<evidence type="ECO:0000256" key="4">
    <source>
        <dbReference type="ARBA" id="ARBA00022737"/>
    </source>
</evidence>
<keyword evidence="4" id="KW-0677">Repeat</keyword>
<dbReference type="GO" id="GO:0005524">
    <property type="term" value="F:ATP binding"/>
    <property type="evidence" value="ECO:0007669"/>
    <property type="project" value="UniProtKB-KW"/>
</dbReference>
<keyword evidence="12" id="KW-1185">Reference proteome</keyword>
<dbReference type="OrthoDB" id="6512918at2759"/>
<evidence type="ECO:0000256" key="1">
    <source>
        <dbReference type="ARBA" id="ARBA00004141"/>
    </source>
</evidence>
<dbReference type="STRING" id="418985.A0A1V9XDH9"/>
<feature type="domain" description="ABC transporter" evidence="10">
    <location>
        <begin position="807"/>
        <end position="1038"/>
    </location>
</feature>
<dbReference type="CDD" id="cd03263">
    <property type="entry name" value="ABC_subfamily_A"/>
    <property type="match status" value="2"/>
</dbReference>
<dbReference type="FunFam" id="3.40.50.300:FF:002470">
    <property type="entry name" value="ABC transporter, putative"/>
    <property type="match status" value="1"/>
</dbReference>
<dbReference type="EMBL" id="MNPL01014086">
    <property type="protein sequence ID" value="OQR71610.1"/>
    <property type="molecule type" value="Genomic_DNA"/>
</dbReference>
<evidence type="ECO:0000256" key="7">
    <source>
        <dbReference type="ARBA" id="ARBA00022989"/>
    </source>
</evidence>
<dbReference type="PROSITE" id="PS50893">
    <property type="entry name" value="ABC_TRANSPORTER_2"/>
    <property type="match status" value="2"/>
</dbReference>
<dbReference type="InterPro" id="IPR013525">
    <property type="entry name" value="ABC2_TM"/>
</dbReference>
<evidence type="ECO:0000313" key="11">
    <source>
        <dbReference type="EMBL" id="OQR71610.1"/>
    </source>
</evidence>
<feature type="transmembrane region" description="Helical" evidence="9">
    <location>
        <begin position="522"/>
        <end position="541"/>
    </location>
</feature>
<feature type="transmembrane region" description="Helical" evidence="9">
    <location>
        <begin position="723"/>
        <end position="745"/>
    </location>
</feature>
<dbReference type="PANTHER" id="PTHR19229">
    <property type="entry name" value="ATP-BINDING CASSETTE TRANSPORTER SUBFAMILY A ABCA"/>
    <property type="match status" value="1"/>
</dbReference>
<protein>
    <submittedName>
        <fullName evidence="11">ATP-binding cassette sub-family A member 1-like</fullName>
    </submittedName>
</protein>
<keyword evidence="2" id="KW-0813">Transport</keyword>
<dbReference type="FunCoup" id="A0A1V9XDH9">
    <property type="interactions" value="271"/>
</dbReference>
<dbReference type="GO" id="GO:0016887">
    <property type="term" value="F:ATP hydrolysis activity"/>
    <property type="evidence" value="ECO:0007669"/>
    <property type="project" value="InterPro"/>
</dbReference>
<dbReference type="PANTHER" id="PTHR19229:SF250">
    <property type="entry name" value="ABC TRANSPORTER DOMAIN-CONTAINING PROTEIN-RELATED"/>
    <property type="match status" value="1"/>
</dbReference>
<evidence type="ECO:0000256" key="5">
    <source>
        <dbReference type="ARBA" id="ARBA00022741"/>
    </source>
</evidence>
<gene>
    <name evidence="11" type="ORF">BIW11_03938</name>
</gene>
<evidence type="ECO:0000256" key="2">
    <source>
        <dbReference type="ARBA" id="ARBA00022448"/>
    </source>
</evidence>
<dbReference type="GO" id="GO:0016020">
    <property type="term" value="C:membrane"/>
    <property type="evidence" value="ECO:0007669"/>
    <property type="project" value="UniProtKB-SubCell"/>
</dbReference>
<dbReference type="AlphaFoldDB" id="A0A1V9XDH9"/>
<dbReference type="InterPro" id="IPR017871">
    <property type="entry name" value="ABC_transporter-like_CS"/>
</dbReference>
<accession>A0A1V9XDH9</accession>
<comment type="caution">
    <text evidence="11">The sequence shown here is derived from an EMBL/GenBank/DDBJ whole genome shotgun (WGS) entry which is preliminary data.</text>
</comment>
<dbReference type="GO" id="GO:0140359">
    <property type="term" value="F:ABC-type transporter activity"/>
    <property type="evidence" value="ECO:0007669"/>
    <property type="project" value="InterPro"/>
</dbReference>